<evidence type="ECO:0000256" key="1">
    <source>
        <dbReference type="SAM" id="MobiDB-lite"/>
    </source>
</evidence>
<evidence type="ECO:0000313" key="2">
    <source>
        <dbReference type="EMBL" id="MCI39583.1"/>
    </source>
</evidence>
<keyword evidence="3" id="KW-1185">Reference proteome</keyword>
<name>A0A392RSL6_9FABA</name>
<organism evidence="2 3">
    <name type="scientific">Trifolium medium</name>
    <dbReference type="NCBI Taxonomy" id="97028"/>
    <lineage>
        <taxon>Eukaryota</taxon>
        <taxon>Viridiplantae</taxon>
        <taxon>Streptophyta</taxon>
        <taxon>Embryophyta</taxon>
        <taxon>Tracheophyta</taxon>
        <taxon>Spermatophyta</taxon>
        <taxon>Magnoliopsida</taxon>
        <taxon>eudicotyledons</taxon>
        <taxon>Gunneridae</taxon>
        <taxon>Pentapetalae</taxon>
        <taxon>rosids</taxon>
        <taxon>fabids</taxon>
        <taxon>Fabales</taxon>
        <taxon>Fabaceae</taxon>
        <taxon>Papilionoideae</taxon>
        <taxon>50 kb inversion clade</taxon>
        <taxon>NPAAA clade</taxon>
        <taxon>Hologalegina</taxon>
        <taxon>IRL clade</taxon>
        <taxon>Trifolieae</taxon>
        <taxon>Trifolium</taxon>
    </lineage>
</organism>
<protein>
    <submittedName>
        <fullName evidence="2">Uncharacterized protein</fullName>
    </submittedName>
</protein>
<feature type="compositionally biased region" description="Polar residues" evidence="1">
    <location>
        <begin position="44"/>
        <end position="53"/>
    </location>
</feature>
<feature type="non-terminal residue" evidence="2">
    <location>
        <position position="1"/>
    </location>
</feature>
<accession>A0A392RSL6</accession>
<feature type="region of interest" description="Disordered" evidence="1">
    <location>
        <begin position="1"/>
        <end position="21"/>
    </location>
</feature>
<sequence length="102" mass="11968">IDPEGPPEVNIHGSQSNQVVRWSREDQSVNLECSNRSSFEDDSNSVGEMQDCNSEPEVDLEPEAGCQHRFRKWWLFCDFKKKFGWYHFKDEDELSKDEKALL</sequence>
<reference evidence="2 3" key="1">
    <citation type="journal article" date="2018" name="Front. Plant Sci.">
        <title>Red Clover (Trifolium pratense) and Zigzag Clover (T. medium) - A Picture of Genomic Similarities and Differences.</title>
        <authorList>
            <person name="Dluhosova J."/>
            <person name="Istvanek J."/>
            <person name="Nedelnik J."/>
            <person name="Repkova J."/>
        </authorList>
    </citation>
    <scope>NUCLEOTIDE SEQUENCE [LARGE SCALE GENOMIC DNA]</scope>
    <source>
        <strain evidence="3">cv. 10/8</strain>
        <tissue evidence="2">Leaf</tissue>
    </source>
</reference>
<comment type="caution">
    <text evidence="2">The sequence shown here is derived from an EMBL/GenBank/DDBJ whole genome shotgun (WGS) entry which is preliminary data.</text>
</comment>
<evidence type="ECO:0000313" key="3">
    <source>
        <dbReference type="Proteomes" id="UP000265520"/>
    </source>
</evidence>
<proteinExistence type="predicted"/>
<dbReference type="Proteomes" id="UP000265520">
    <property type="component" value="Unassembled WGS sequence"/>
</dbReference>
<feature type="region of interest" description="Disordered" evidence="1">
    <location>
        <begin position="34"/>
        <end position="58"/>
    </location>
</feature>
<dbReference type="AlphaFoldDB" id="A0A392RSL6"/>
<dbReference type="EMBL" id="LXQA010269025">
    <property type="protein sequence ID" value="MCI39583.1"/>
    <property type="molecule type" value="Genomic_DNA"/>
</dbReference>